<comment type="similarity">
    <text evidence="2">Belongs to the peptidase M13 family.</text>
</comment>
<organism evidence="12">
    <name type="scientific">Angiostrongylus costaricensis</name>
    <name type="common">Nematode worm</name>
    <dbReference type="NCBI Taxonomy" id="334426"/>
    <lineage>
        <taxon>Eukaryota</taxon>
        <taxon>Metazoa</taxon>
        <taxon>Ecdysozoa</taxon>
        <taxon>Nematoda</taxon>
        <taxon>Chromadorea</taxon>
        <taxon>Rhabditida</taxon>
        <taxon>Rhabditina</taxon>
        <taxon>Rhabditomorpha</taxon>
        <taxon>Strongyloidea</taxon>
        <taxon>Metastrongylidae</taxon>
        <taxon>Angiostrongylus</taxon>
    </lineage>
</organism>
<dbReference type="SUPFAM" id="SSF55486">
    <property type="entry name" value="Metalloproteases ('zincins'), catalytic domain"/>
    <property type="match status" value="1"/>
</dbReference>
<evidence type="ECO:0000256" key="2">
    <source>
        <dbReference type="ARBA" id="ARBA00007357"/>
    </source>
</evidence>
<feature type="domain" description="Peptidase M13 N-terminal" evidence="9">
    <location>
        <begin position="4"/>
        <end position="140"/>
    </location>
</feature>
<dbReference type="Pfam" id="PF01431">
    <property type="entry name" value="Peptidase_M13"/>
    <property type="match status" value="1"/>
</dbReference>
<dbReference type="PROSITE" id="PS51885">
    <property type="entry name" value="NEPRILYSIN"/>
    <property type="match status" value="1"/>
</dbReference>
<dbReference type="PRINTS" id="PR00786">
    <property type="entry name" value="NEPRILYSIN"/>
</dbReference>
<dbReference type="PANTHER" id="PTHR11733:SF237">
    <property type="entry name" value="NEPRILYSIN-LIKE 4"/>
    <property type="match status" value="1"/>
</dbReference>
<evidence type="ECO:0000313" key="12">
    <source>
        <dbReference type="WBParaSite" id="ACOC_0001323701-mRNA-1"/>
    </source>
</evidence>
<evidence type="ECO:0000256" key="1">
    <source>
        <dbReference type="ARBA" id="ARBA00001947"/>
    </source>
</evidence>
<dbReference type="GO" id="GO:0046872">
    <property type="term" value="F:metal ion binding"/>
    <property type="evidence" value="ECO:0007669"/>
    <property type="project" value="UniProtKB-KW"/>
</dbReference>
<gene>
    <name evidence="10" type="ORF">ACOC_LOCUS13238</name>
</gene>
<dbReference type="InterPro" id="IPR042089">
    <property type="entry name" value="Peptidase_M13_dom_2"/>
</dbReference>
<evidence type="ECO:0000259" key="8">
    <source>
        <dbReference type="Pfam" id="PF01431"/>
    </source>
</evidence>
<keyword evidence="3" id="KW-0645">Protease</keyword>
<dbReference type="InterPro" id="IPR000718">
    <property type="entry name" value="Peptidase_M13"/>
</dbReference>
<name>A0A0R3Q2D9_ANGCS</name>
<evidence type="ECO:0000259" key="9">
    <source>
        <dbReference type="Pfam" id="PF05649"/>
    </source>
</evidence>
<reference evidence="10 11" key="2">
    <citation type="submission" date="2018-11" db="EMBL/GenBank/DDBJ databases">
        <authorList>
            <consortium name="Pathogen Informatics"/>
        </authorList>
    </citation>
    <scope>NUCLEOTIDE SEQUENCE [LARGE SCALE GENOMIC DNA]</scope>
    <source>
        <strain evidence="10 11">Costa Rica</strain>
    </source>
</reference>
<dbReference type="Gene3D" id="3.40.390.10">
    <property type="entry name" value="Collagenase (Catalytic Domain)"/>
    <property type="match status" value="1"/>
</dbReference>
<dbReference type="Gene3D" id="1.10.1380.10">
    <property type="entry name" value="Neutral endopeptidase , domain2"/>
    <property type="match status" value="1"/>
</dbReference>
<dbReference type="EMBL" id="UYYA01005659">
    <property type="protein sequence ID" value="VDM64823.1"/>
    <property type="molecule type" value="Genomic_DNA"/>
</dbReference>
<dbReference type="STRING" id="334426.A0A0R3Q2D9"/>
<evidence type="ECO:0000313" key="11">
    <source>
        <dbReference type="Proteomes" id="UP000267027"/>
    </source>
</evidence>
<evidence type="ECO:0000256" key="4">
    <source>
        <dbReference type="ARBA" id="ARBA00022723"/>
    </source>
</evidence>
<evidence type="ECO:0000256" key="7">
    <source>
        <dbReference type="ARBA" id="ARBA00023049"/>
    </source>
</evidence>
<keyword evidence="11" id="KW-1185">Reference proteome</keyword>
<feature type="domain" description="Peptidase M13 C-terminal" evidence="8">
    <location>
        <begin position="200"/>
        <end position="404"/>
    </location>
</feature>
<dbReference type="GO" id="GO:0004222">
    <property type="term" value="F:metalloendopeptidase activity"/>
    <property type="evidence" value="ECO:0007669"/>
    <property type="project" value="InterPro"/>
</dbReference>
<sequence length="405" mass="46796">MLIIEIDYMRRVNRLISSTDPRIITNYAYLRYTLSWSGELGMRYEDIYQKFYYVMYGQKKKAPRWVECTSTTTYQMQYAAGALYVRKAFNETSKNMMLEMIADLQGAFDNMLAESDWMDETTKARAVYKAKHMLRHVGYPDFILDDEKLDDYYSGLSIEESDSYSQMVEKLKRWGIEFAFKLLIQPVDRNEFDFNPADVNAYYWFMSNSISKQLTIIGVFSLSKGKTLNYGGIGAVIAHEITHGFDDEGRRLDAVGNLRDWWDNRMEVQFSKRAQCIIDQYDKIEVPGTGLHINGKLTQGENIADNGGVKQAFKAYTNYLKKFGEEKRIEGLEKYNNEQIFFMGYAMVWCGHATTDALIDAILTDPHVPVKYRVNQVLANQPEFAAAFNCAIGTQMNPTERCAVW</sequence>
<protein>
    <submittedName>
        <fullName evidence="12">Peptidase_M13 domain-containing protein</fullName>
    </submittedName>
</protein>
<accession>A0A0R3Q2D9</accession>
<evidence type="ECO:0000256" key="5">
    <source>
        <dbReference type="ARBA" id="ARBA00022801"/>
    </source>
</evidence>
<keyword evidence="7" id="KW-0482">Metalloprotease</keyword>
<keyword evidence="4" id="KW-0479">Metal-binding</keyword>
<dbReference type="GO" id="GO:0005886">
    <property type="term" value="C:plasma membrane"/>
    <property type="evidence" value="ECO:0007669"/>
    <property type="project" value="TreeGrafter"/>
</dbReference>
<dbReference type="OrthoDB" id="6475849at2759"/>
<dbReference type="CDD" id="cd08662">
    <property type="entry name" value="M13"/>
    <property type="match status" value="1"/>
</dbReference>
<evidence type="ECO:0000313" key="10">
    <source>
        <dbReference type="EMBL" id="VDM64823.1"/>
    </source>
</evidence>
<dbReference type="Proteomes" id="UP000267027">
    <property type="component" value="Unassembled WGS sequence"/>
</dbReference>
<reference evidence="12" key="1">
    <citation type="submission" date="2017-02" db="UniProtKB">
        <authorList>
            <consortium name="WormBaseParasite"/>
        </authorList>
    </citation>
    <scope>IDENTIFICATION</scope>
</reference>
<dbReference type="InterPro" id="IPR024079">
    <property type="entry name" value="MetalloPept_cat_dom_sf"/>
</dbReference>
<dbReference type="Pfam" id="PF05649">
    <property type="entry name" value="Peptidase_M13_N"/>
    <property type="match status" value="1"/>
</dbReference>
<dbReference type="InterPro" id="IPR018497">
    <property type="entry name" value="Peptidase_M13_C"/>
</dbReference>
<dbReference type="InterPro" id="IPR008753">
    <property type="entry name" value="Peptidase_M13_N"/>
</dbReference>
<dbReference type="AlphaFoldDB" id="A0A0R3Q2D9"/>
<evidence type="ECO:0000256" key="6">
    <source>
        <dbReference type="ARBA" id="ARBA00022833"/>
    </source>
</evidence>
<keyword evidence="5" id="KW-0378">Hydrolase</keyword>
<dbReference type="GO" id="GO:0016485">
    <property type="term" value="P:protein processing"/>
    <property type="evidence" value="ECO:0007669"/>
    <property type="project" value="TreeGrafter"/>
</dbReference>
<keyword evidence="6" id="KW-0862">Zinc</keyword>
<proteinExistence type="inferred from homology"/>
<comment type="cofactor">
    <cofactor evidence="1">
        <name>Zn(2+)</name>
        <dbReference type="ChEBI" id="CHEBI:29105"/>
    </cofactor>
</comment>
<evidence type="ECO:0000256" key="3">
    <source>
        <dbReference type="ARBA" id="ARBA00022670"/>
    </source>
</evidence>
<dbReference type="WBParaSite" id="ACOC_0001323701-mRNA-1">
    <property type="protein sequence ID" value="ACOC_0001323701-mRNA-1"/>
    <property type="gene ID" value="ACOC_0001323701"/>
</dbReference>
<dbReference type="OMA" id="GIERNWW"/>
<dbReference type="PANTHER" id="PTHR11733">
    <property type="entry name" value="ZINC METALLOPROTEASE FAMILY M13 NEPRILYSIN-RELATED"/>
    <property type="match status" value="1"/>
</dbReference>